<sequence>MKHVKIFFISLLTLLLFNSCQEKQIDELVLLDSDRAFAVAAAEGWQLETQMSQLAQSNGITPQVRAYGKQLVSDYSQKRQGLRELAKAKNISLPTNLGSLSQQKYDSLTRIHGSAFDIALANAMARSHQRMYVLFERQSLDGTDTEIKSWAAEQLPALNKRLELVKSLQSAE</sequence>
<gene>
    <name evidence="2" type="ORF">EZE20_06280</name>
</gene>
<organism evidence="2 3">
    <name type="scientific">Arundinibacter roseus</name>
    <dbReference type="NCBI Taxonomy" id="2070510"/>
    <lineage>
        <taxon>Bacteria</taxon>
        <taxon>Pseudomonadati</taxon>
        <taxon>Bacteroidota</taxon>
        <taxon>Cytophagia</taxon>
        <taxon>Cytophagales</taxon>
        <taxon>Spirosomataceae</taxon>
        <taxon>Arundinibacter</taxon>
    </lineage>
</organism>
<dbReference type="InterPro" id="IPR012347">
    <property type="entry name" value="Ferritin-like"/>
</dbReference>
<protein>
    <submittedName>
        <fullName evidence="2">DUF4142 domain-containing protein</fullName>
    </submittedName>
</protein>
<feature type="domain" description="DUF4142" evidence="1">
    <location>
        <begin position="33"/>
        <end position="168"/>
    </location>
</feature>
<accession>A0A4R4KHL7</accession>
<dbReference type="InterPro" id="IPR025419">
    <property type="entry name" value="DUF4142"/>
</dbReference>
<dbReference type="AlphaFoldDB" id="A0A4R4KHL7"/>
<name>A0A4R4KHL7_9BACT</name>
<proteinExistence type="predicted"/>
<dbReference type="PANTHER" id="PTHR38593:SF1">
    <property type="entry name" value="BLR2558 PROTEIN"/>
    <property type="match status" value="1"/>
</dbReference>
<evidence type="ECO:0000259" key="1">
    <source>
        <dbReference type="Pfam" id="PF13628"/>
    </source>
</evidence>
<dbReference type="EMBL" id="SMJU01000003">
    <property type="protein sequence ID" value="TDB67548.1"/>
    <property type="molecule type" value="Genomic_DNA"/>
</dbReference>
<reference evidence="2 3" key="1">
    <citation type="submission" date="2019-02" db="EMBL/GenBank/DDBJ databases">
        <title>Arundinibacter roseus gen. nov., sp. nov., a new member of the family Cytophagaceae.</title>
        <authorList>
            <person name="Szuroczki S."/>
            <person name="Khayer B."/>
            <person name="Sproer C."/>
            <person name="Toumi M."/>
            <person name="Szabo A."/>
            <person name="Felfoldi T."/>
            <person name="Schumann P."/>
            <person name="Toth E."/>
        </authorList>
    </citation>
    <scope>NUCLEOTIDE SEQUENCE [LARGE SCALE GENOMIC DNA]</scope>
    <source>
        <strain evidence="2 3">DMA-k-7a</strain>
    </source>
</reference>
<dbReference type="Gene3D" id="1.20.1260.10">
    <property type="match status" value="1"/>
</dbReference>
<dbReference type="Proteomes" id="UP000295706">
    <property type="component" value="Unassembled WGS sequence"/>
</dbReference>
<keyword evidence="3" id="KW-1185">Reference proteome</keyword>
<comment type="caution">
    <text evidence="2">The sequence shown here is derived from an EMBL/GenBank/DDBJ whole genome shotgun (WGS) entry which is preliminary data.</text>
</comment>
<evidence type="ECO:0000313" key="2">
    <source>
        <dbReference type="EMBL" id="TDB67548.1"/>
    </source>
</evidence>
<dbReference type="OrthoDB" id="883203at2"/>
<evidence type="ECO:0000313" key="3">
    <source>
        <dbReference type="Proteomes" id="UP000295706"/>
    </source>
</evidence>
<dbReference type="PANTHER" id="PTHR38593">
    <property type="entry name" value="BLR2558 PROTEIN"/>
    <property type="match status" value="1"/>
</dbReference>
<dbReference type="Pfam" id="PF13628">
    <property type="entry name" value="DUF4142"/>
    <property type="match status" value="1"/>
</dbReference>